<evidence type="ECO:0000313" key="2">
    <source>
        <dbReference type="WBParaSite" id="JU765_v2.g12300.t1"/>
    </source>
</evidence>
<dbReference type="WBParaSite" id="JU765_v2.g12300.t1">
    <property type="protein sequence ID" value="JU765_v2.g12300.t1"/>
    <property type="gene ID" value="JU765_v2.g12300"/>
</dbReference>
<sequence length="457" mass="51486">MTELKLILKEIVLCKTPDENYGLCLSSCFYPQIGRCVLITKIKVGSAASKIDGLLVGDRILKVNGRTIDSLKDVEDCLSNNSNKVVLLVARTDKISDNTCNVPKLPTSKIKDSETAENMNKFFGTIKSRKNAASSSNINLETELANLRKEMENIRLECDRLLKKEPGQTPNPFRTAPNVVYVNGYQTLPSIHVSQCSKNNPELYYQTSLPVKAQEETSSAYNSGGDSCQSIPLPETVILPQSATNAVPLERTTVYQPSGPYIPGQTYYTSKEKLMETVKFQQDGLKQAMRLQSFQQKPEQDEKSEEFAWKLKRRPDGSCYVIKKPIKQQVLKAREEQVNRERTGLSTDDDAASELKHGRFWSRDERKKQLEKAREKKANKIQKLKNMAVKDQKIIQLSNRKQLKRSGRQLFDKFTTVQEFFVHGNRDSSAPIGGILSVTTLTHYGTYGSFFGVCADC</sequence>
<reference evidence="2" key="1">
    <citation type="submission" date="2022-11" db="UniProtKB">
        <authorList>
            <consortium name="WormBaseParasite"/>
        </authorList>
    </citation>
    <scope>IDENTIFICATION</scope>
</reference>
<name>A0AC34Q2R3_9BILA</name>
<proteinExistence type="predicted"/>
<organism evidence="1 2">
    <name type="scientific">Panagrolaimus sp. JU765</name>
    <dbReference type="NCBI Taxonomy" id="591449"/>
    <lineage>
        <taxon>Eukaryota</taxon>
        <taxon>Metazoa</taxon>
        <taxon>Ecdysozoa</taxon>
        <taxon>Nematoda</taxon>
        <taxon>Chromadorea</taxon>
        <taxon>Rhabditida</taxon>
        <taxon>Tylenchina</taxon>
        <taxon>Panagrolaimomorpha</taxon>
        <taxon>Panagrolaimoidea</taxon>
        <taxon>Panagrolaimidae</taxon>
        <taxon>Panagrolaimus</taxon>
    </lineage>
</organism>
<protein>
    <submittedName>
        <fullName evidence="2">PDZ domain-containing protein</fullName>
    </submittedName>
</protein>
<accession>A0AC34Q2R3</accession>
<dbReference type="Proteomes" id="UP000887576">
    <property type="component" value="Unplaced"/>
</dbReference>
<evidence type="ECO:0000313" key="1">
    <source>
        <dbReference type="Proteomes" id="UP000887576"/>
    </source>
</evidence>